<gene>
    <name evidence="6" type="primary">flgL</name>
    <name evidence="6" type="ORF">AW08_01358</name>
</gene>
<evidence type="ECO:0000256" key="4">
    <source>
        <dbReference type="ARBA" id="ARBA00023143"/>
    </source>
</evidence>
<feature type="domain" description="Flagellin N-terminal" evidence="5">
    <location>
        <begin position="3"/>
        <end position="139"/>
    </location>
</feature>
<dbReference type="GO" id="GO:0005198">
    <property type="term" value="F:structural molecule activity"/>
    <property type="evidence" value="ECO:0007669"/>
    <property type="project" value="InterPro"/>
</dbReference>
<comment type="caution">
    <text evidence="6">The sequence shown here is derived from an EMBL/GenBank/DDBJ whole genome shotgun (WGS) entry which is preliminary data.</text>
</comment>
<dbReference type="PANTHER" id="PTHR42792:SF1">
    <property type="entry name" value="FLAGELLAR HOOK-ASSOCIATED PROTEIN 3"/>
    <property type="match status" value="1"/>
</dbReference>
<proteinExistence type="inferred from homology"/>
<dbReference type="Gene3D" id="1.20.1330.10">
    <property type="entry name" value="f41 fragment of flagellin, N-terminal domain"/>
    <property type="match status" value="2"/>
</dbReference>
<dbReference type="AlphaFoldDB" id="A0A011NU98"/>
<dbReference type="GO" id="GO:0009424">
    <property type="term" value="C:bacterial-type flagellum hook"/>
    <property type="evidence" value="ECO:0007669"/>
    <property type="project" value="InterPro"/>
</dbReference>
<dbReference type="InterPro" id="IPR001029">
    <property type="entry name" value="Flagellin_N"/>
</dbReference>
<keyword evidence="4" id="KW-0975">Bacterial flagellum</keyword>
<dbReference type="PANTHER" id="PTHR42792">
    <property type="entry name" value="FLAGELLIN"/>
    <property type="match status" value="1"/>
</dbReference>
<keyword evidence="7" id="KW-1185">Reference proteome</keyword>
<evidence type="ECO:0000256" key="3">
    <source>
        <dbReference type="ARBA" id="ARBA00005709"/>
    </source>
</evidence>
<dbReference type="EMBL" id="JFAX01000006">
    <property type="protein sequence ID" value="EXI68140.1"/>
    <property type="molecule type" value="Genomic_DNA"/>
</dbReference>
<dbReference type="GO" id="GO:0071973">
    <property type="term" value="P:bacterial-type flagellum-dependent cell motility"/>
    <property type="evidence" value="ECO:0007669"/>
    <property type="project" value="InterPro"/>
</dbReference>
<reference evidence="6" key="1">
    <citation type="submission" date="2014-02" db="EMBL/GenBank/DDBJ databases">
        <title>Expanding our view of genomic diversity in Candidatus Accumulibacter clades.</title>
        <authorList>
            <person name="Skennerton C.T."/>
            <person name="Barr J.J."/>
            <person name="Slater F.R."/>
            <person name="Bond P.L."/>
            <person name="Tyson G.W."/>
        </authorList>
    </citation>
    <scope>NUCLEOTIDE SEQUENCE [LARGE SCALE GENOMIC DNA]</scope>
</reference>
<organism evidence="6 7">
    <name type="scientific">Candidatus Accumulibacter adjunctus</name>
    <dbReference type="NCBI Taxonomy" id="1454001"/>
    <lineage>
        <taxon>Bacteria</taxon>
        <taxon>Pseudomonadati</taxon>
        <taxon>Pseudomonadota</taxon>
        <taxon>Betaproteobacteria</taxon>
        <taxon>Candidatus Accumulibacter</taxon>
    </lineage>
</organism>
<evidence type="ECO:0000256" key="2">
    <source>
        <dbReference type="ARBA" id="ARBA00004613"/>
    </source>
</evidence>
<dbReference type="Proteomes" id="UP000020218">
    <property type="component" value="Unassembled WGS sequence"/>
</dbReference>
<comment type="similarity">
    <text evidence="3">Belongs to the bacterial flagellin family.</text>
</comment>
<dbReference type="STRING" id="1454001.AW08_01358"/>
<dbReference type="SUPFAM" id="SSF64518">
    <property type="entry name" value="Phase 1 flagellin"/>
    <property type="match status" value="1"/>
</dbReference>
<evidence type="ECO:0000256" key="1">
    <source>
        <dbReference type="ARBA" id="ARBA00004365"/>
    </source>
</evidence>
<sequence length="449" mass="47195">MRISTSQLYAAGANGIERRQAQLLKLQEQLSSGRRLLTPADDPVAAARALEVTQAKEIGAQYARNQGIATDRLRLVDSQLTSLTEVMQSVRNRVIQAGNTVLADTDRQAIASELEARFEELLGIANSRSAEGEYLFSGHRGSTMPFARGGAASPATSGFVGYFGDDGERLLQVGASQQMATSVAGSHLFMQLREGNGSFVAAASGNGTAQANQGSGVIGQGSVVDQGKWAAAVNGGFAWQGTDDRALQIRFSSVAGVSSYQLFDVSQPAPPAAPLPATAVGPLLPFTPGQAIPLLTTQPPAPSAGVDFGAQVVITGSPAAGDTFSIRPSTNKSVFQTLQETIDLLRLPLDSSTARTEFTGKMQGHLAGIDQALAKAGEVQSSVGTRLQTLEALSDNATVLDIQYQQTLSDLVDLDFVRAISDFTREQVSLEAAQKSFVAISGLSLFKYL</sequence>
<evidence type="ECO:0000313" key="6">
    <source>
        <dbReference type="EMBL" id="EXI68140.1"/>
    </source>
</evidence>
<dbReference type="PATRIC" id="fig|1454001.3.peg.1407"/>
<dbReference type="InterPro" id="IPR001492">
    <property type="entry name" value="Flagellin"/>
</dbReference>
<dbReference type="NCBIfam" id="TIGR02550">
    <property type="entry name" value="flagell_flgL"/>
    <property type="match status" value="1"/>
</dbReference>
<dbReference type="GO" id="GO:0005576">
    <property type="term" value="C:extracellular region"/>
    <property type="evidence" value="ECO:0007669"/>
    <property type="project" value="UniProtKB-SubCell"/>
</dbReference>
<dbReference type="InterPro" id="IPR013384">
    <property type="entry name" value="Flagell_FlgL"/>
</dbReference>
<name>A0A011NU98_9PROT</name>
<evidence type="ECO:0000313" key="7">
    <source>
        <dbReference type="Proteomes" id="UP000020218"/>
    </source>
</evidence>
<comment type="subcellular location">
    <subcellularLocation>
        <location evidence="1">Bacterial flagellum</location>
    </subcellularLocation>
    <subcellularLocation>
        <location evidence="2">Secreted</location>
    </subcellularLocation>
</comment>
<accession>A0A011NU98</accession>
<evidence type="ECO:0000259" key="5">
    <source>
        <dbReference type="Pfam" id="PF00669"/>
    </source>
</evidence>
<dbReference type="Pfam" id="PF00669">
    <property type="entry name" value="Flagellin_N"/>
    <property type="match status" value="1"/>
</dbReference>
<protein>
    <submittedName>
        <fullName evidence="6">Hook-filament junction protein</fullName>
    </submittedName>
</protein>